<dbReference type="GO" id="GO:0016757">
    <property type="term" value="F:glycosyltransferase activity"/>
    <property type="evidence" value="ECO:0007669"/>
    <property type="project" value="UniProtKB-KW"/>
</dbReference>
<dbReference type="GeneID" id="38778943"/>
<evidence type="ECO:0000256" key="1">
    <source>
        <dbReference type="ARBA" id="ARBA00004687"/>
    </source>
</evidence>
<dbReference type="Proteomes" id="UP000287166">
    <property type="component" value="Unassembled WGS sequence"/>
</dbReference>
<dbReference type="Pfam" id="PF10181">
    <property type="entry name" value="PIG-H"/>
    <property type="match status" value="1"/>
</dbReference>
<evidence type="ECO:0000313" key="4">
    <source>
        <dbReference type="EMBL" id="GBE82026.1"/>
    </source>
</evidence>
<dbReference type="UniPathway" id="UPA00196"/>
<dbReference type="EMBL" id="BFAD01000004">
    <property type="protein sequence ID" value="GBE82026.1"/>
    <property type="molecule type" value="Genomic_DNA"/>
</dbReference>
<evidence type="ECO:0000256" key="2">
    <source>
        <dbReference type="ARBA" id="ARBA00009610"/>
    </source>
</evidence>
<dbReference type="InterPro" id="IPR019328">
    <property type="entry name" value="PIGH-H_dom"/>
</dbReference>
<protein>
    <submittedName>
        <fullName evidence="4">Phosphatidylinositol N-acetylglucosaminyltransferase subunit gpi15</fullName>
    </submittedName>
</protein>
<proteinExistence type="inferred from homology"/>
<dbReference type="InterPro" id="IPR044215">
    <property type="entry name" value="PIG-H"/>
</dbReference>
<reference evidence="4 5" key="1">
    <citation type="journal article" date="2018" name="Sci. Rep.">
        <title>Genome sequence of the cauliflower mushroom Sparassis crispa (Hanabiratake) and its association with beneficial usage.</title>
        <authorList>
            <person name="Kiyama R."/>
            <person name="Furutani Y."/>
            <person name="Kawaguchi K."/>
            <person name="Nakanishi T."/>
        </authorList>
    </citation>
    <scope>NUCLEOTIDE SEQUENCE [LARGE SCALE GENOMIC DNA]</scope>
</reference>
<dbReference type="GO" id="GO:0006506">
    <property type="term" value="P:GPI anchor biosynthetic process"/>
    <property type="evidence" value="ECO:0007669"/>
    <property type="project" value="UniProtKB-UniPathway"/>
</dbReference>
<evidence type="ECO:0000259" key="3">
    <source>
        <dbReference type="Pfam" id="PF10181"/>
    </source>
</evidence>
<keyword evidence="5" id="KW-1185">Reference proteome</keyword>
<dbReference type="STRING" id="139825.A0A401GIL6"/>
<organism evidence="4 5">
    <name type="scientific">Sparassis crispa</name>
    <dbReference type="NCBI Taxonomy" id="139825"/>
    <lineage>
        <taxon>Eukaryota</taxon>
        <taxon>Fungi</taxon>
        <taxon>Dikarya</taxon>
        <taxon>Basidiomycota</taxon>
        <taxon>Agaricomycotina</taxon>
        <taxon>Agaricomycetes</taxon>
        <taxon>Polyporales</taxon>
        <taxon>Sparassidaceae</taxon>
        <taxon>Sparassis</taxon>
    </lineage>
</organism>
<dbReference type="FunCoup" id="A0A401GIL6">
    <property type="interactions" value="71"/>
</dbReference>
<dbReference type="RefSeq" id="XP_027612939.1">
    <property type="nucleotide sequence ID" value="XM_027757138.1"/>
</dbReference>
<keyword evidence="4" id="KW-0808">Transferase</keyword>
<evidence type="ECO:0000313" key="5">
    <source>
        <dbReference type="Proteomes" id="UP000287166"/>
    </source>
</evidence>
<sequence length="196" mass="22623">MRRTSPLLDFPEFSLLECPGWREYRVENPRLVHTGAHTLRRILHWYWTDATLPLLAAILWPSVSKNRVAVVGLVSAVLIYLYTRCTQVLWESVVVLPSLGIQLETHQGLPSLPLFTSRRFIPLSSLQDFVINEGLRRWDIRYYLVAIQRSQNGVISLEVAYENLLPRFAVLFEVYHGVHETLLGDGSKQDEHENET</sequence>
<name>A0A401GIL6_9APHY</name>
<comment type="caution">
    <text evidence="4">The sequence shown here is derived from an EMBL/GenBank/DDBJ whole genome shotgun (WGS) entry which is preliminary data.</text>
</comment>
<dbReference type="PANTHER" id="PTHR15231">
    <property type="entry name" value="PHOSPHATIDYLINOSITOL N-ACETYLGLUCOSAMINYLTRANSFERASE SUBUNIT H"/>
    <property type="match status" value="1"/>
</dbReference>
<gene>
    <name evidence="4" type="ORF">SCP_0404020</name>
</gene>
<dbReference type="InParanoid" id="A0A401GIL6"/>
<dbReference type="GO" id="GO:0000506">
    <property type="term" value="C:glycosylphosphatidylinositol-N-acetylglucosaminyltransferase (GPI-GnT) complex"/>
    <property type="evidence" value="ECO:0007669"/>
    <property type="project" value="InterPro"/>
</dbReference>
<comment type="similarity">
    <text evidence="2">Belongs to the PIGH family.</text>
</comment>
<dbReference type="AlphaFoldDB" id="A0A401GIL6"/>
<feature type="domain" description="Phosphatidylinositol N-acetylglucosaminyltransferase subunit H conserved" evidence="3">
    <location>
        <begin position="92"/>
        <end position="152"/>
    </location>
</feature>
<accession>A0A401GIL6</accession>
<comment type="pathway">
    <text evidence="1">Glycolipid biosynthesis; glycosylphosphatidylinositol-anchor biosynthesis.</text>
</comment>
<dbReference type="PANTHER" id="PTHR15231:SF1">
    <property type="entry name" value="PHOSPHATIDYLINOSITOL N-ACETYLGLUCOSAMINYLTRANSFERASE SUBUNIT H"/>
    <property type="match status" value="1"/>
</dbReference>
<keyword evidence="4" id="KW-0328">Glycosyltransferase</keyword>
<dbReference type="OrthoDB" id="6256716at2759"/>